<keyword evidence="2" id="KW-1185">Reference proteome</keyword>
<dbReference type="AlphaFoldDB" id="B9D2H7"/>
<accession>B9D2H7</accession>
<dbReference type="Proteomes" id="UP000003082">
    <property type="component" value="Unassembled WGS sequence"/>
</dbReference>
<dbReference type="EMBL" id="ACFU01000013">
    <property type="protein sequence ID" value="EEF13834.1"/>
    <property type="molecule type" value="Genomic_DNA"/>
</dbReference>
<protein>
    <submittedName>
        <fullName evidence="1">Uncharacterized protein</fullName>
    </submittedName>
</protein>
<proteinExistence type="predicted"/>
<reference evidence="1 2" key="1">
    <citation type="submission" date="2008-08" db="EMBL/GenBank/DDBJ databases">
        <authorList>
            <person name="Madupu R."/>
            <person name="Durkin A.S."/>
            <person name="Torralba M."/>
            <person name="Methe B."/>
            <person name="Sutton G.G."/>
            <person name="Strausberg R.L."/>
            <person name="Nelson K.E."/>
        </authorList>
    </citation>
    <scope>NUCLEOTIDE SEQUENCE [LARGE SCALE GENOMIC DNA]</scope>
    <source>
        <strain evidence="1 2">RM3267</strain>
    </source>
</reference>
<sequence>MNRAKFDDFALNFAERDGKFRANLTASRRILLSLKKTD</sequence>
<gene>
    <name evidence="1" type="ORF">CAMRE0001_0410</name>
</gene>
<comment type="caution">
    <text evidence="1">The sequence shown here is derived from an EMBL/GenBank/DDBJ whole genome shotgun (WGS) entry which is preliminary data.</text>
</comment>
<organism evidence="1 2">
    <name type="scientific">Campylobacter rectus RM3267</name>
    <dbReference type="NCBI Taxonomy" id="553218"/>
    <lineage>
        <taxon>Bacteria</taxon>
        <taxon>Pseudomonadati</taxon>
        <taxon>Campylobacterota</taxon>
        <taxon>Epsilonproteobacteria</taxon>
        <taxon>Campylobacterales</taxon>
        <taxon>Campylobacteraceae</taxon>
        <taxon>Campylobacter</taxon>
    </lineage>
</organism>
<name>B9D2H7_CAMRE</name>
<evidence type="ECO:0000313" key="2">
    <source>
        <dbReference type="Proteomes" id="UP000003082"/>
    </source>
</evidence>
<evidence type="ECO:0000313" key="1">
    <source>
        <dbReference type="EMBL" id="EEF13834.1"/>
    </source>
</evidence>